<sequence>MDKKLIAKTYLAYPQWDFGPNWRGITGSETVDAYRAL</sequence>
<organism evidence="1">
    <name type="scientific">marine sediment metagenome</name>
    <dbReference type="NCBI Taxonomy" id="412755"/>
    <lineage>
        <taxon>unclassified sequences</taxon>
        <taxon>metagenomes</taxon>
        <taxon>ecological metagenomes</taxon>
    </lineage>
</organism>
<accession>A0A0F9H4U8</accession>
<comment type="caution">
    <text evidence="1">The sequence shown here is derived from an EMBL/GenBank/DDBJ whole genome shotgun (WGS) entry which is preliminary data.</text>
</comment>
<dbReference type="EMBL" id="LAZR01023978">
    <property type="protein sequence ID" value="KKL76655.1"/>
    <property type="molecule type" value="Genomic_DNA"/>
</dbReference>
<feature type="non-terminal residue" evidence="1">
    <location>
        <position position="37"/>
    </location>
</feature>
<protein>
    <submittedName>
        <fullName evidence="1">Uncharacterized protein</fullName>
    </submittedName>
</protein>
<proteinExistence type="predicted"/>
<dbReference type="AlphaFoldDB" id="A0A0F9H4U8"/>
<name>A0A0F9H4U8_9ZZZZ</name>
<reference evidence="1" key="1">
    <citation type="journal article" date="2015" name="Nature">
        <title>Complex archaea that bridge the gap between prokaryotes and eukaryotes.</title>
        <authorList>
            <person name="Spang A."/>
            <person name="Saw J.H."/>
            <person name="Jorgensen S.L."/>
            <person name="Zaremba-Niedzwiedzka K."/>
            <person name="Martijn J."/>
            <person name="Lind A.E."/>
            <person name="van Eijk R."/>
            <person name="Schleper C."/>
            <person name="Guy L."/>
            <person name="Ettema T.J."/>
        </authorList>
    </citation>
    <scope>NUCLEOTIDE SEQUENCE</scope>
</reference>
<gene>
    <name evidence="1" type="ORF">LCGC14_2042780</name>
</gene>
<evidence type="ECO:0000313" key="1">
    <source>
        <dbReference type="EMBL" id="KKL76655.1"/>
    </source>
</evidence>